<sequence length="694" mass="78736">MFLHAQVVMGQTSRDHLVTSLPGYNQPITFKSYTGYLNGNSTQHHLFYWFMECQENPATAPVVLWTNGGPGCSSIDGMVSEHGPFVVLADGKTVVSNPFAWNKRVNIIYLEQPIGVGYSYSDNTADYMSITDITAANDMNGAMRDFFSRFPQYVKNPFFISGESYGGVYVPSAAYRILQGNQQGELPKINLQGILVGNGVTDGEEDANSVPLFYKEHSLITIEDYNAGFVSCKGNFYANQNSADCSAFLSKVYASLTHLNPYYIYDSCTWLGDNGLNMPKRSINSKNHPLFQLHTHRATSRRSSFSIVGDESDSPCVPDHSVISYFNTPAVRSAIGATHIGNPNGWQVCSTFINYTTIYTTMLPFYTKLLPQIRILVYSGDVDTVLNTLGTQADEVIILTIQKQLDEEQASSSIRKGRRQLDYTLCEVHDDVPYTFHCHPIEIDRKTKLPINMANLISSEDMIGVVQDHIDNVGYLSNCQGKLLFDILLCPVGIFVYSATNAIIEKWIEMEEAMPYNQKNRKLMKLLDPLSDCSNNENFEKQLKHLIHTTLNEDNPFWATEENALMNEGFNAYIGSWYYLNNNQGVFATEIIPKFRYLGYQFWWKDEVDNLTLKNSNRKSNKVQDVSDDEEVQASLAEGMKLPKQLEWFKSEEFLSIDYKSHSLVKDYVQDMKNLGFYVEFFNWNSSVLEFNYP</sequence>
<reference evidence="3 4" key="1">
    <citation type="journal article" date="2010" name="Cell">
        <title>The genome of Naegleria gruberi illuminates early eukaryotic versatility.</title>
        <authorList>
            <person name="Fritz-Laylin L.K."/>
            <person name="Prochnik S.E."/>
            <person name="Ginger M.L."/>
            <person name="Dacks J.B."/>
            <person name="Carpenter M.L."/>
            <person name="Field M.C."/>
            <person name="Kuo A."/>
            <person name="Paredez A."/>
            <person name="Chapman J."/>
            <person name="Pham J."/>
            <person name="Shu S."/>
            <person name="Neupane R."/>
            <person name="Cipriano M."/>
            <person name="Mancuso J."/>
            <person name="Tu H."/>
            <person name="Salamov A."/>
            <person name="Lindquist E."/>
            <person name="Shapiro H."/>
            <person name="Lucas S."/>
            <person name="Grigoriev I.V."/>
            <person name="Cande W.Z."/>
            <person name="Fulton C."/>
            <person name="Rokhsar D.S."/>
            <person name="Dawson S.C."/>
        </authorList>
    </citation>
    <scope>NUCLEOTIDE SEQUENCE [LARGE SCALE GENOMIC DNA]</scope>
    <source>
        <strain evidence="3 4">NEG-M</strain>
    </source>
</reference>
<keyword evidence="2" id="KW-0378">Hydrolase</keyword>
<dbReference type="RefSeq" id="XP_002672931.1">
    <property type="nucleotide sequence ID" value="XM_002672885.1"/>
</dbReference>
<dbReference type="VEuPathDB" id="AmoebaDB:NAEGRDRAFT_81067"/>
<dbReference type="Gene3D" id="3.40.50.1820">
    <property type="entry name" value="alpha/beta hydrolase"/>
    <property type="match status" value="1"/>
</dbReference>
<dbReference type="OrthoDB" id="443318at2759"/>
<dbReference type="InterPro" id="IPR001563">
    <property type="entry name" value="Peptidase_S10"/>
</dbReference>
<dbReference type="InterPro" id="IPR018202">
    <property type="entry name" value="Ser_caboxypep_ser_AS"/>
</dbReference>
<dbReference type="EMBL" id="GG738894">
    <property type="protein sequence ID" value="EFC40187.1"/>
    <property type="molecule type" value="Genomic_DNA"/>
</dbReference>
<keyword evidence="2" id="KW-0121">Carboxypeptidase</keyword>
<dbReference type="SUPFAM" id="SSF53474">
    <property type="entry name" value="alpha/beta-Hydrolases"/>
    <property type="match status" value="1"/>
</dbReference>
<proteinExistence type="inferred from homology"/>
<dbReference type="AlphaFoldDB" id="D2VSG4"/>
<name>D2VSG4_NAEGR</name>
<dbReference type="PANTHER" id="PTHR11802:SF201">
    <property type="entry name" value="CARBOXYPEPTIDASE"/>
    <property type="match status" value="1"/>
</dbReference>
<keyword evidence="4" id="KW-1185">Reference proteome</keyword>
<evidence type="ECO:0000313" key="3">
    <source>
        <dbReference type="EMBL" id="EFC40187.1"/>
    </source>
</evidence>
<dbReference type="PANTHER" id="PTHR11802">
    <property type="entry name" value="SERINE PROTEASE FAMILY S10 SERINE CARBOXYPEPTIDASE"/>
    <property type="match status" value="1"/>
</dbReference>
<evidence type="ECO:0000313" key="4">
    <source>
        <dbReference type="Proteomes" id="UP000006671"/>
    </source>
</evidence>
<dbReference type="eggNOG" id="KOG1282">
    <property type="taxonomic scope" value="Eukaryota"/>
</dbReference>
<dbReference type="Proteomes" id="UP000006671">
    <property type="component" value="Unassembled WGS sequence"/>
</dbReference>
<dbReference type="InParanoid" id="D2VSG4"/>
<dbReference type="Pfam" id="PF00450">
    <property type="entry name" value="Peptidase_S10"/>
    <property type="match status" value="1"/>
</dbReference>
<dbReference type="GO" id="GO:0006508">
    <property type="term" value="P:proteolysis"/>
    <property type="evidence" value="ECO:0007669"/>
    <property type="project" value="UniProtKB-KW"/>
</dbReference>
<evidence type="ECO:0000256" key="2">
    <source>
        <dbReference type="RuleBase" id="RU361156"/>
    </source>
</evidence>
<dbReference type="GeneID" id="8855846"/>
<dbReference type="EC" id="3.4.16.-" evidence="2"/>
<keyword evidence="2" id="KW-0645">Protease</keyword>
<organism evidence="4">
    <name type="scientific">Naegleria gruberi</name>
    <name type="common">Amoeba</name>
    <dbReference type="NCBI Taxonomy" id="5762"/>
    <lineage>
        <taxon>Eukaryota</taxon>
        <taxon>Discoba</taxon>
        <taxon>Heterolobosea</taxon>
        <taxon>Tetramitia</taxon>
        <taxon>Eutetramitia</taxon>
        <taxon>Vahlkampfiidae</taxon>
        <taxon>Naegleria</taxon>
    </lineage>
</organism>
<dbReference type="PRINTS" id="PR00724">
    <property type="entry name" value="CRBOXYPTASEC"/>
</dbReference>
<comment type="similarity">
    <text evidence="1 2">Belongs to the peptidase S10 family.</text>
</comment>
<dbReference type="KEGG" id="ngr:NAEGRDRAFT_81067"/>
<protein>
    <recommendedName>
        <fullName evidence="2">Carboxypeptidase</fullName>
        <ecNumber evidence="2">3.4.16.-</ecNumber>
    </recommendedName>
</protein>
<gene>
    <name evidence="3" type="ORF">NAEGRDRAFT_81067</name>
</gene>
<accession>D2VSG4</accession>
<dbReference type="GO" id="GO:0004185">
    <property type="term" value="F:serine-type carboxypeptidase activity"/>
    <property type="evidence" value="ECO:0007669"/>
    <property type="project" value="UniProtKB-UniRule"/>
</dbReference>
<dbReference type="PROSITE" id="PS00131">
    <property type="entry name" value="CARBOXYPEPT_SER_SER"/>
    <property type="match status" value="1"/>
</dbReference>
<evidence type="ECO:0000256" key="1">
    <source>
        <dbReference type="ARBA" id="ARBA00009431"/>
    </source>
</evidence>
<dbReference type="InterPro" id="IPR029058">
    <property type="entry name" value="AB_hydrolase_fold"/>
</dbReference>